<feature type="region of interest" description="Disordered" evidence="1">
    <location>
        <begin position="28"/>
        <end position="47"/>
    </location>
</feature>
<protein>
    <submittedName>
        <fullName evidence="2">Uncharacterized protein</fullName>
    </submittedName>
</protein>
<name>A0A5N7K107_9PSED</name>
<sequence>MTGEAGPTRPSAQFKSWRVQLAVLEEASSRETRQMEPFTGEDEYGNPIIRMEMQDCGRGYTPNGKLPEHPKLNEKMNGAVVKFDRESKKPYTAFPVSKR</sequence>
<evidence type="ECO:0000313" key="3">
    <source>
        <dbReference type="Proteomes" id="UP000325438"/>
    </source>
</evidence>
<dbReference type="AlphaFoldDB" id="A0A5N7K107"/>
<proteinExistence type="predicted"/>
<accession>A0A5N7K107</accession>
<evidence type="ECO:0000256" key="1">
    <source>
        <dbReference type="SAM" id="MobiDB-lite"/>
    </source>
</evidence>
<gene>
    <name evidence="2" type="ORF">F0170_27285</name>
</gene>
<comment type="caution">
    <text evidence="2">The sequence shown here is derived from an EMBL/GenBank/DDBJ whole genome shotgun (WGS) entry which is preliminary data.</text>
</comment>
<dbReference type="Proteomes" id="UP000325438">
    <property type="component" value="Unassembled WGS sequence"/>
</dbReference>
<organism evidence="2 3">
    <name type="scientific">Pseudomonas kitaguniensis</name>
    <dbReference type="NCBI Taxonomy" id="2607908"/>
    <lineage>
        <taxon>Bacteria</taxon>
        <taxon>Pseudomonadati</taxon>
        <taxon>Pseudomonadota</taxon>
        <taxon>Gammaproteobacteria</taxon>
        <taxon>Pseudomonadales</taxon>
        <taxon>Pseudomonadaceae</taxon>
        <taxon>Pseudomonas</taxon>
    </lineage>
</organism>
<reference evidence="2 3" key="1">
    <citation type="submission" date="2019-09" db="EMBL/GenBank/DDBJ databases">
        <title>The draft genomes of Allium pathogen Pseudomonas sp.</title>
        <authorList>
            <person name="Fujikawa T."/>
            <person name="Sawada H."/>
        </authorList>
    </citation>
    <scope>NUCLEOTIDE SEQUENCE [LARGE SCALE GENOMIC DNA]</scope>
    <source>
        <strain evidence="2 3">MAFF 730085</strain>
    </source>
</reference>
<dbReference type="EMBL" id="VUBA01000266">
    <property type="protein sequence ID" value="MPQ87349.1"/>
    <property type="molecule type" value="Genomic_DNA"/>
</dbReference>
<evidence type="ECO:0000313" key="2">
    <source>
        <dbReference type="EMBL" id="MPQ87349.1"/>
    </source>
</evidence>